<gene>
    <name evidence="2" type="ORF">SAMN05444145_10590</name>
</gene>
<dbReference type="OrthoDB" id="1122172at2"/>
<dbReference type="Proteomes" id="UP000183253">
    <property type="component" value="Unassembled WGS sequence"/>
</dbReference>
<proteinExistence type="predicted"/>
<keyword evidence="3" id="KW-1185">Reference proteome</keyword>
<reference evidence="2 3" key="1">
    <citation type="submission" date="2016-10" db="EMBL/GenBank/DDBJ databases">
        <authorList>
            <person name="de Groot N.N."/>
        </authorList>
    </citation>
    <scope>NUCLEOTIDE SEQUENCE [LARGE SCALE GENOMIC DNA]</scope>
    <source>
        <strain evidence="2 3">DSM 25383</strain>
    </source>
</reference>
<dbReference type="STRING" id="1033731.SAMN05444145_10590"/>
<dbReference type="EMBL" id="FNRI01000005">
    <property type="protein sequence ID" value="SEA65931.1"/>
    <property type="molecule type" value="Genomic_DNA"/>
</dbReference>
<evidence type="ECO:0000313" key="3">
    <source>
        <dbReference type="Proteomes" id="UP000183253"/>
    </source>
</evidence>
<feature type="compositionally biased region" description="Acidic residues" evidence="1">
    <location>
        <begin position="73"/>
        <end position="83"/>
    </location>
</feature>
<evidence type="ECO:0000313" key="2">
    <source>
        <dbReference type="EMBL" id="SEA65931.1"/>
    </source>
</evidence>
<accession>A0A1H4CZZ4</accession>
<dbReference type="AlphaFoldDB" id="A0A1H4CZZ4"/>
<name>A0A1H4CZZ4_9BACT</name>
<feature type="region of interest" description="Disordered" evidence="1">
    <location>
        <begin position="70"/>
        <end position="112"/>
    </location>
</feature>
<sequence length="112" mass="12600">MANQTIVKKHIVTSFHNLTPELQEAVKAKYPLGFTDAMIRVDKPNGDFFYAVPYDTDEIAYMVKVDVKVDDNSHDDDDKDYYDDDIKGADDIQGGDDDASDTDRSDDDDVSI</sequence>
<protein>
    <submittedName>
        <fullName evidence="2">Uncharacterized protein</fullName>
    </submittedName>
</protein>
<evidence type="ECO:0000256" key="1">
    <source>
        <dbReference type="SAM" id="MobiDB-lite"/>
    </source>
</evidence>
<feature type="compositionally biased region" description="Acidic residues" evidence="1">
    <location>
        <begin position="93"/>
        <end position="112"/>
    </location>
</feature>
<organism evidence="2 3">
    <name type="scientific">Alistipes timonensis JC136</name>
    <dbReference type="NCBI Taxonomy" id="1033731"/>
    <lineage>
        <taxon>Bacteria</taxon>
        <taxon>Pseudomonadati</taxon>
        <taxon>Bacteroidota</taxon>
        <taxon>Bacteroidia</taxon>
        <taxon>Bacteroidales</taxon>
        <taxon>Rikenellaceae</taxon>
        <taxon>Alistipes</taxon>
    </lineage>
</organism>